<evidence type="ECO:0000313" key="2">
    <source>
        <dbReference type="EMBL" id="SFA49161.1"/>
    </source>
</evidence>
<dbReference type="InterPro" id="IPR028976">
    <property type="entry name" value="CheC-like_sf"/>
</dbReference>
<gene>
    <name evidence="2" type="ORF">SAMN05216169_102027</name>
</gene>
<evidence type="ECO:0000313" key="3">
    <source>
        <dbReference type="Proteomes" id="UP000198979"/>
    </source>
</evidence>
<proteinExistence type="predicted"/>
<keyword evidence="3" id="KW-1185">Reference proteome</keyword>
<keyword evidence="1" id="KW-0145">Chemotaxis</keyword>
<evidence type="ECO:0000256" key="1">
    <source>
        <dbReference type="ARBA" id="ARBA00022500"/>
    </source>
</evidence>
<dbReference type="STRING" id="150248.SAMN05216169_102027"/>
<dbReference type="RefSeq" id="WP_244149211.1">
    <property type="nucleotide sequence ID" value="NZ_FOJQ01000020.1"/>
</dbReference>
<accession>A0A1I0TBP6</accession>
<reference evidence="3" key="1">
    <citation type="submission" date="2016-10" db="EMBL/GenBank/DDBJ databases">
        <authorList>
            <person name="Varghese N."/>
            <person name="Submissions S."/>
        </authorList>
    </citation>
    <scope>NUCLEOTIDE SEQUENCE [LARGE SCALE GENOMIC DNA]</scope>
    <source>
        <strain evidence="3">K1</strain>
    </source>
</reference>
<sequence length="60" mass="6710">MCTFIITQFIVSSQGITIDITPPTVLVGQTKIYGFDKAFRVPIYFENKGGLQLILTIDNE</sequence>
<dbReference type="EMBL" id="FOJQ01000020">
    <property type="protein sequence ID" value="SFA49161.1"/>
    <property type="molecule type" value="Genomic_DNA"/>
</dbReference>
<dbReference type="Gene3D" id="3.40.1550.10">
    <property type="entry name" value="CheC-like"/>
    <property type="match status" value="1"/>
</dbReference>
<organism evidence="2 3">
    <name type="scientific">Anoxybacillus pushchinoensis</name>
    <dbReference type="NCBI Taxonomy" id="150248"/>
    <lineage>
        <taxon>Bacteria</taxon>
        <taxon>Bacillati</taxon>
        <taxon>Bacillota</taxon>
        <taxon>Bacilli</taxon>
        <taxon>Bacillales</taxon>
        <taxon>Anoxybacillaceae</taxon>
        <taxon>Anoxybacillus</taxon>
    </lineage>
</organism>
<dbReference type="AlphaFoldDB" id="A0A1I0TBP6"/>
<name>A0A1I0TBP6_9BACL</name>
<protein>
    <submittedName>
        <fullName evidence="2">Chemotaxis protein CheX</fullName>
    </submittedName>
</protein>
<dbReference type="GO" id="GO:0006935">
    <property type="term" value="P:chemotaxis"/>
    <property type="evidence" value="ECO:0007669"/>
    <property type="project" value="UniProtKB-KW"/>
</dbReference>
<dbReference type="Proteomes" id="UP000198979">
    <property type="component" value="Unassembled WGS sequence"/>
</dbReference>